<accession>A0A2A5AZX0</accession>
<dbReference type="Proteomes" id="UP000218327">
    <property type="component" value="Unassembled WGS sequence"/>
</dbReference>
<proteinExistence type="predicted"/>
<protein>
    <submittedName>
        <fullName evidence="2">Uncharacterized protein</fullName>
    </submittedName>
</protein>
<gene>
    <name evidence="2" type="ORF">COA96_08840</name>
</gene>
<feature type="transmembrane region" description="Helical" evidence="1">
    <location>
        <begin position="12"/>
        <end position="30"/>
    </location>
</feature>
<name>A0A2A5AZX0_9GAMM</name>
<evidence type="ECO:0000313" key="3">
    <source>
        <dbReference type="Proteomes" id="UP000218327"/>
    </source>
</evidence>
<evidence type="ECO:0000313" key="2">
    <source>
        <dbReference type="EMBL" id="PCJ24765.1"/>
    </source>
</evidence>
<reference evidence="3" key="1">
    <citation type="submission" date="2017-08" db="EMBL/GenBank/DDBJ databases">
        <title>A dynamic microbial community with high functional redundancy inhabits the cold, oxic subseafloor aquifer.</title>
        <authorList>
            <person name="Tully B.J."/>
            <person name="Wheat C.G."/>
            <person name="Glazer B.T."/>
            <person name="Huber J.A."/>
        </authorList>
    </citation>
    <scope>NUCLEOTIDE SEQUENCE [LARGE SCALE GENOMIC DNA]</scope>
</reference>
<organism evidence="2 3">
    <name type="scientific">SAR86 cluster bacterium</name>
    <dbReference type="NCBI Taxonomy" id="2030880"/>
    <lineage>
        <taxon>Bacteria</taxon>
        <taxon>Pseudomonadati</taxon>
        <taxon>Pseudomonadota</taxon>
        <taxon>Gammaproteobacteria</taxon>
        <taxon>SAR86 cluster</taxon>
    </lineage>
</organism>
<keyword evidence="1" id="KW-1133">Transmembrane helix</keyword>
<dbReference type="EMBL" id="NVVJ01000023">
    <property type="protein sequence ID" value="PCJ24765.1"/>
    <property type="molecule type" value="Genomic_DNA"/>
</dbReference>
<evidence type="ECO:0000256" key="1">
    <source>
        <dbReference type="SAM" id="Phobius"/>
    </source>
</evidence>
<sequence>MKNIILKNRYTLLITVLIVYMGVLVTEGAITGREARVFDFENPYFDLNINNLEEFFEIEVER</sequence>
<dbReference type="AlphaFoldDB" id="A0A2A5AZX0"/>
<keyword evidence="1" id="KW-0812">Transmembrane</keyword>
<keyword evidence="1" id="KW-0472">Membrane</keyword>
<comment type="caution">
    <text evidence="2">The sequence shown here is derived from an EMBL/GenBank/DDBJ whole genome shotgun (WGS) entry which is preliminary data.</text>
</comment>